<protein>
    <submittedName>
        <fullName evidence="1">Uncharacterized protein</fullName>
    </submittedName>
</protein>
<proteinExistence type="predicted"/>
<dbReference type="EMBL" id="JAUTXU010000036">
    <property type="protein sequence ID" value="KAK3717599.1"/>
    <property type="molecule type" value="Genomic_DNA"/>
</dbReference>
<evidence type="ECO:0000313" key="1">
    <source>
        <dbReference type="EMBL" id="KAK3717599.1"/>
    </source>
</evidence>
<reference evidence="1" key="1">
    <citation type="submission" date="2023-07" db="EMBL/GenBank/DDBJ databases">
        <title>Black Yeasts Isolated from many extreme environments.</title>
        <authorList>
            <person name="Coleine C."/>
            <person name="Stajich J.E."/>
            <person name="Selbmann L."/>
        </authorList>
    </citation>
    <scope>NUCLEOTIDE SEQUENCE</scope>
    <source>
        <strain evidence="1">CCFEE 5714</strain>
    </source>
</reference>
<gene>
    <name evidence="1" type="ORF">LTR37_005665</name>
</gene>
<organism evidence="1 2">
    <name type="scientific">Vermiconidia calcicola</name>
    <dbReference type="NCBI Taxonomy" id="1690605"/>
    <lineage>
        <taxon>Eukaryota</taxon>
        <taxon>Fungi</taxon>
        <taxon>Dikarya</taxon>
        <taxon>Ascomycota</taxon>
        <taxon>Pezizomycotina</taxon>
        <taxon>Dothideomycetes</taxon>
        <taxon>Dothideomycetidae</taxon>
        <taxon>Mycosphaerellales</taxon>
        <taxon>Extremaceae</taxon>
        <taxon>Vermiconidia</taxon>
    </lineage>
</organism>
<comment type="caution">
    <text evidence="1">The sequence shown here is derived from an EMBL/GenBank/DDBJ whole genome shotgun (WGS) entry which is preliminary data.</text>
</comment>
<evidence type="ECO:0000313" key="2">
    <source>
        <dbReference type="Proteomes" id="UP001281147"/>
    </source>
</evidence>
<dbReference type="Proteomes" id="UP001281147">
    <property type="component" value="Unassembled WGS sequence"/>
</dbReference>
<keyword evidence="2" id="KW-1185">Reference proteome</keyword>
<accession>A0ACC3NIB6</accession>
<name>A0ACC3NIB6_9PEZI</name>
<sequence>MDQIIEVLKTRLALLSERELFSDLTITCGSYRFSVHQVVLYLHTDYFQPLKGFKEGDSQTIALKAIGTDDEDDDVANDDPEAVRLMVDFFYHLDYKADLGDEDFTDKIPTITAEPPSGKKNKRKGIQPPSYQMVKEYGDLLLHAKVFAAAVKYQVPALKALAASKFKHAVNANWNHPTFADAVHNVYTTTPQEVVELRDIVADALNTHSDLLEKAEIETVVLDIPRLAFDLMKKAKGHKNVNPSSCQACGSTRIICSCGAEVCSNCNYYVHAGFCFR</sequence>